<dbReference type="Pfam" id="PF07963">
    <property type="entry name" value="N_methyl"/>
    <property type="match status" value="1"/>
</dbReference>
<evidence type="ECO:0000256" key="2">
    <source>
        <dbReference type="ARBA" id="ARBA00022481"/>
    </source>
</evidence>
<evidence type="ECO:0000256" key="3">
    <source>
        <dbReference type="ARBA" id="ARBA00022692"/>
    </source>
</evidence>
<evidence type="ECO:0000256" key="1">
    <source>
        <dbReference type="ARBA" id="ARBA00004167"/>
    </source>
</evidence>
<dbReference type="InterPro" id="IPR045584">
    <property type="entry name" value="Pilin-like"/>
</dbReference>
<organism evidence="7 8">
    <name type="scientific">Methylobacter tundripaludum</name>
    <dbReference type="NCBI Taxonomy" id="173365"/>
    <lineage>
        <taxon>Bacteria</taxon>
        <taxon>Pseudomonadati</taxon>
        <taxon>Pseudomonadota</taxon>
        <taxon>Gammaproteobacteria</taxon>
        <taxon>Methylococcales</taxon>
        <taxon>Methylococcaceae</taxon>
        <taxon>Methylobacter</taxon>
    </lineage>
</organism>
<evidence type="ECO:0000313" key="8">
    <source>
        <dbReference type="Proteomes" id="UP000238071"/>
    </source>
</evidence>
<dbReference type="NCBIfam" id="TIGR02532">
    <property type="entry name" value="IV_pilin_GFxxxE"/>
    <property type="match status" value="1"/>
</dbReference>
<keyword evidence="3 6" id="KW-0812">Transmembrane</keyword>
<protein>
    <submittedName>
        <fullName evidence="7">Prepilin-type N-terminal cleavage/methylation domain-containing protein</fullName>
    </submittedName>
</protein>
<dbReference type="PANTHER" id="PTHR30093">
    <property type="entry name" value="GENERAL SECRETION PATHWAY PROTEIN G"/>
    <property type="match status" value="1"/>
</dbReference>
<feature type="transmembrane region" description="Helical" evidence="6">
    <location>
        <begin position="12"/>
        <end position="32"/>
    </location>
</feature>
<dbReference type="AlphaFoldDB" id="A0A2S6GSQ0"/>
<keyword evidence="2" id="KW-0488">Methylation</keyword>
<evidence type="ECO:0000256" key="5">
    <source>
        <dbReference type="ARBA" id="ARBA00023136"/>
    </source>
</evidence>
<dbReference type="SUPFAM" id="SSF54523">
    <property type="entry name" value="Pili subunits"/>
    <property type="match status" value="1"/>
</dbReference>
<proteinExistence type="predicted"/>
<keyword evidence="5 6" id="KW-0472">Membrane</keyword>
<dbReference type="InterPro" id="IPR012902">
    <property type="entry name" value="N_methyl_site"/>
</dbReference>
<dbReference type="Proteomes" id="UP000238071">
    <property type="component" value="Unassembled WGS sequence"/>
</dbReference>
<accession>A0A2S6GSQ0</accession>
<dbReference type="PROSITE" id="PS00409">
    <property type="entry name" value="PROKAR_NTER_METHYL"/>
    <property type="match status" value="1"/>
</dbReference>
<evidence type="ECO:0000256" key="6">
    <source>
        <dbReference type="SAM" id="Phobius"/>
    </source>
</evidence>
<sequence length="115" mass="11740">MNTQFRKAQSGFTLIELVVVIVILGILAATALPKLQSLDEDAKLAVLDGSVAAIQSAAAITYAKTKTANSFTAIQAQVVLPTGVTISTAACSGVVTYSSGGQTRTFSLDGSVCSN</sequence>
<reference evidence="7 8" key="1">
    <citation type="submission" date="2018-02" db="EMBL/GenBank/DDBJ databases">
        <title>Subsurface microbial communities from deep shales in Ohio and West Virginia, USA.</title>
        <authorList>
            <person name="Wrighton K."/>
        </authorList>
    </citation>
    <scope>NUCLEOTIDE SEQUENCE [LARGE SCALE GENOMIC DNA]</scope>
    <source>
        <strain evidence="7 8">OWC-G53F</strain>
    </source>
</reference>
<dbReference type="EMBL" id="PTIY01000012">
    <property type="protein sequence ID" value="PPK68203.1"/>
    <property type="molecule type" value="Genomic_DNA"/>
</dbReference>
<comment type="subcellular location">
    <subcellularLocation>
        <location evidence="1">Membrane</location>
        <topology evidence="1">Single-pass membrane protein</topology>
    </subcellularLocation>
</comment>
<comment type="caution">
    <text evidence="7">The sequence shown here is derived from an EMBL/GenBank/DDBJ whole genome shotgun (WGS) entry which is preliminary data.</text>
</comment>
<dbReference type="Gene3D" id="3.30.700.10">
    <property type="entry name" value="Glycoprotein, Type 4 Pilin"/>
    <property type="match status" value="1"/>
</dbReference>
<gene>
    <name evidence="7" type="ORF">B0F88_11235</name>
</gene>
<name>A0A2S6GSQ0_9GAMM</name>
<keyword evidence="4 6" id="KW-1133">Transmembrane helix</keyword>
<dbReference type="GO" id="GO:0016020">
    <property type="term" value="C:membrane"/>
    <property type="evidence" value="ECO:0007669"/>
    <property type="project" value="UniProtKB-SubCell"/>
</dbReference>
<dbReference type="PANTHER" id="PTHR30093:SF44">
    <property type="entry name" value="TYPE II SECRETION SYSTEM CORE PROTEIN G"/>
    <property type="match status" value="1"/>
</dbReference>
<keyword evidence="8" id="KW-1185">Reference proteome</keyword>
<evidence type="ECO:0000256" key="4">
    <source>
        <dbReference type="ARBA" id="ARBA00022989"/>
    </source>
</evidence>
<dbReference type="RefSeq" id="WP_104424634.1">
    <property type="nucleotide sequence ID" value="NZ_PTIY01000012.1"/>
</dbReference>
<evidence type="ECO:0000313" key="7">
    <source>
        <dbReference type="EMBL" id="PPK68203.1"/>
    </source>
</evidence>